<name>E3FJ97_STIAD</name>
<dbReference type="Proteomes" id="UP000001351">
    <property type="component" value="Chromosome"/>
</dbReference>
<organism evidence="1 2">
    <name type="scientific">Stigmatella aurantiaca (strain DW4/3-1)</name>
    <dbReference type="NCBI Taxonomy" id="378806"/>
    <lineage>
        <taxon>Bacteria</taxon>
        <taxon>Pseudomonadati</taxon>
        <taxon>Myxococcota</taxon>
        <taxon>Myxococcia</taxon>
        <taxon>Myxococcales</taxon>
        <taxon>Cystobacterineae</taxon>
        <taxon>Archangiaceae</taxon>
        <taxon>Stigmatella</taxon>
    </lineage>
</organism>
<dbReference type="EMBL" id="CP002271">
    <property type="protein sequence ID" value="ADO70392.1"/>
    <property type="molecule type" value="Genomic_DNA"/>
</dbReference>
<dbReference type="STRING" id="378806.STAUR_2588"/>
<gene>
    <name evidence="1" type="ordered locus">STAUR_2588</name>
</gene>
<dbReference type="AlphaFoldDB" id="E3FJ97"/>
<protein>
    <submittedName>
        <fullName evidence="1">Uncharacterized protein</fullName>
    </submittedName>
</protein>
<evidence type="ECO:0000313" key="2">
    <source>
        <dbReference type="Proteomes" id="UP000001351"/>
    </source>
</evidence>
<accession>E3FJ97</accession>
<dbReference type="HOGENOM" id="CLU_2371427_0_0_7"/>
<keyword evidence="2" id="KW-1185">Reference proteome</keyword>
<reference evidence="1 2" key="1">
    <citation type="journal article" date="2011" name="Mol. Biol. Evol.">
        <title>Comparative genomic analysis of fruiting body formation in Myxococcales.</title>
        <authorList>
            <person name="Huntley S."/>
            <person name="Hamann N."/>
            <person name="Wegener-Feldbrugge S."/>
            <person name="Treuner-Lange A."/>
            <person name="Kube M."/>
            <person name="Reinhardt R."/>
            <person name="Klages S."/>
            <person name="Muller R."/>
            <person name="Ronning C.M."/>
            <person name="Nierman W.C."/>
            <person name="Sogaard-Andersen L."/>
        </authorList>
    </citation>
    <scope>NUCLEOTIDE SEQUENCE [LARGE SCALE GENOMIC DNA]</scope>
    <source>
        <strain evidence="1 2">DW4/3-1</strain>
    </source>
</reference>
<proteinExistence type="predicted"/>
<evidence type="ECO:0000313" key="1">
    <source>
        <dbReference type="EMBL" id="ADO70392.1"/>
    </source>
</evidence>
<sequence>MPNQSVYVFREGRVPLANTRDAPMKAYGINRKDRSNCRWGCCPSHGRYPTKSYCGRLSRKVHIRGTRLAHRRARAQARVELFNERHTASRSDNER</sequence>
<dbReference type="KEGG" id="sur:STAUR_2588"/>